<evidence type="ECO:0000313" key="2">
    <source>
        <dbReference type="Proteomes" id="UP000032229"/>
    </source>
</evidence>
<dbReference type="AlphaFoldDB" id="A0A0C5WCM0"/>
<dbReference type="OrthoDB" id="1046747at2"/>
<reference evidence="1 2" key="1">
    <citation type="submission" date="2014-02" db="EMBL/GenBank/DDBJ databases">
        <authorList>
            <person name="Young C.-C."/>
            <person name="Hameed A."/>
            <person name="Huang H.-C."/>
            <person name="Shahina M."/>
        </authorList>
    </citation>
    <scope>NUCLEOTIDE SEQUENCE [LARGE SCALE GENOMIC DNA]</scope>
    <source>
        <strain evidence="1 2">CC-SAMT-1</strain>
    </source>
</reference>
<organism evidence="1 2">
    <name type="scientific">Siansivirga zeaxanthinifaciens CC-SAMT-1</name>
    <dbReference type="NCBI Taxonomy" id="1454006"/>
    <lineage>
        <taxon>Bacteria</taxon>
        <taxon>Pseudomonadati</taxon>
        <taxon>Bacteroidota</taxon>
        <taxon>Flavobacteriia</taxon>
        <taxon>Flavobacteriales</taxon>
        <taxon>Flavobacteriaceae</taxon>
        <taxon>Siansivirga</taxon>
    </lineage>
</organism>
<dbReference type="EMBL" id="CP007202">
    <property type="protein sequence ID" value="AJR04753.1"/>
    <property type="molecule type" value="Genomic_DNA"/>
</dbReference>
<dbReference type="KEGG" id="sze:AW14_03125"/>
<keyword evidence="2" id="KW-1185">Reference proteome</keyword>
<sequence length="324" mass="36923">MKTILFTKILFVLSTHVFWAQKTTLKDFNLPKNTIMFVDATMLYDGATKQTTFRKQNQLEFKDGLLIKESSAEIIGTLKLGSQKVYTYNSNNELININDAGGIADVGGSADDIKITYIKNGETTYVYKNSNSYLNKYYDKNGNLIGEDTYDYQSKYISEKVTFKNGVKTTITYNSKQEPKDKTTEYFNKGNQPILKVYTDYRFAKTDKVTSYTYDANGNLTECQISDYKNDMPGKKVDYFKDGKITPVPDNFKIGKTITIPYYNYSEGTLWTVQIAGNQKNKEEIEVKMRAIKTSDGKMYNTNNQGALMTFLADTYTKINASKP</sequence>
<dbReference type="STRING" id="1454006.AW14_03125"/>
<accession>A0A0C5WCM0</accession>
<gene>
    <name evidence="1" type="ORF">AW14_03125</name>
</gene>
<dbReference type="RefSeq" id="WP_044637475.1">
    <property type="nucleotide sequence ID" value="NZ_CP007202.1"/>
</dbReference>
<protein>
    <submittedName>
        <fullName evidence="1">Uncharacterized protein</fullName>
    </submittedName>
</protein>
<dbReference type="Proteomes" id="UP000032229">
    <property type="component" value="Chromosome"/>
</dbReference>
<dbReference type="HOGENOM" id="CLU_857645_0_0_10"/>
<evidence type="ECO:0000313" key="1">
    <source>
        <dbReference type="EMBL" id="AJR04753.1"/>
    </source>
</evidence>
<name>A0A0C5WCM0_9FLAO</name>
<proteinExistence type="predicted"/>